<evidence type="ECO:0000313" key="9">
    <source>
        <dbReference type="Ensembl" id="ENSBGRP00000039921.1"/>
    </source>
</evidence>
<dbReference type="FunFam" id="3.40.50.300:FF:000327">
    <property type="entry name" value="ATP-binding cassette sub-family A member 3"/>
    <property type="match status" value="1"/>
</dbReference>
<protein>
    <recommendedName>
        <fullName evidence="8">ABC transporter domain-containing protein</fullName>
    </recommendedName>
</protein>
<evidence type="ECO:0000256" key="7">
    <source>
        <dbReference type="SAM" id="Phobius"/>
    </source>
</evidence>
<dbReference type="PANTHER" id="PTHR19229:SF101">
    <property type="entry name" value="ATP-BINDING CASSETTE, SUB-FAMILY A (ABC1), MEMBER 16"/>
    <property type="match status" value="1"/>
</dbReference>
<feature type="transmembrane region" description="Helical" evidence="7">
    <location>
        <begin position="311"/>
        <end position="332"/>
    </location>
</feature>
<proteinExistence type="predicted"/>
<dbReference type="CDD" id="cd03263">
    <property type="entry name" value="ABC_subfamily_A"/>
    <property type="match status" value="2"/>
</dbReference>
<evidence type="ECO:0000256" key="1">
    <source>
        <dbReference type="ARBA" id="ARBA00004141"/>
    </source>
</evidence>
<name>A0A8B9YPJ8_BOSMU</name>
<dbReference type="Ensembl" id="ENSBGRT00000046304.1">
    <property type="protein sequence ID" value="ENSBGRP00000039921.1"/>
    <property type="gene ID" value="ENSBGRG00000025038.1"/>
</dbReference>
<dbReference type="Gene3D" id="3.40.50.300">
    <property type="entry name" value="P-loop containing nucleotide triphosphate hydrolases"/>
    <property type="match status" value="2"/>
</dbReference>
<keyword evidence="2 7" id="KW-0812">Transmembrane</keyword>
<feature type="transmembrane region" description="Helical" evidence="7">
    <location>
        <begin position="344"/>
        <end position="361"/>
    </location>
</feature>
<dbReference type="InterPro" id="IPR056264">
    <property type="entry name" value="R2_ABCA1-4-like"/>
</dbReference>
<evidence type="ECO:0000313" key="10">
    <source>
        <dbReference type="Proteomes" id="UP000694520"/>
    </source>
</evidence>
<dbReference type="InterPro" id="IPR013525">
    <property type="entry name" value="ABC2_TM"/>
</dbReference>
<evidence type="ECO:0000256" key="5">
    <source>
        <dbReference type="ARBA" id="ARBA00022989"/>
    </source>
</evidence>
<dbReference type="PROSITE" id="PS50893">
    <property type="entry name" value="ABC_TRANSPORTER_2"/>
    <property type="match status" value="2"/>
</dbReference>
<feature type="transmembrane region" description="Helical" evidence="7">
    <location>
        <begin position="1127"/>
        <end position="1145"/>
    </location>
</feature>
<feature type="domain" description="ABC transporter" evidence="8">
    <location>
        <begin position="1329"/>
        <end position="1562"/>
    </location>
</feature>
<feature type="transmembrane region" description="Helical" evidence="7">
    <location>
        <begin position="1071"/>
        <end position="1087"/>
    </location>
</feature>
<organism evidence="9 10">
    <name type="scientific">Bos mutus grunniens</name>
    <name type="common">Wild yak</name>
    <name type="synonym">Bos grunniens</name>
    <dbReference type="NCBI Taxonomy" id="30521"/>
    <lineage>
        <taxon>Eukaryota</taxon>
        <taxon>Metazoa</taxon>
        <taxon>Chordata</taxon>
        <taxon>Craniata</taxon>
        <taxon>Vertebrata</taxon>
        <taxon>Euteleostomi</taxon>
        <taxon>Mammalia</taxon>
        <taxon>Eutheria</taxon>
        <taxon>Laurasiatheria</taxon>
        <taxon>Artiodactyla</taxon>
        <taxon>Ruminantia</taxon>
        <taxon>Pecora</taxon>
        <taxon>Bovidae</taxon>
        <taxon>Bovinae</taxon>
        <taxon>Bos</taxon>
    </lineage>
</organism>
<accession>A0A8B9YPJ8</accession>
<feature type="transmembrane region" description="Helical" evidence="7">
    <location>
        <begin position="1039"/>
        <end position="1059"/>
    </location>
</feature>
<dbReference type="SUPFAM" id="SSF52540">
    <property type="entry name" value="P-loop containing nucleoside triphosphate hydrolases"/>
    <property type="match status" value="2"/>
</dbReference>
<dbReference type="InterPro" id="IPR003439">
    <property type="entry name" value="ABC_transporter-like_ATP-bd"/>
</dbReference>
<dbReference type="InterPro" id="IPR026082">
    <property type="entry name" value="ABCA"/>
</dbReference>
<feature type="transmembrane region" description="Helical" evidence="7">
    <location>
        <begin position="879"/>
        <end position="904"/>
    </location>
</feature>
<reference evidence="9" key="2">
    <citation type="submission" date="2025-08" db="UniProtKB">
        <authorList>
            <consortium name="Ensembl"/>
        </authorList>
    </citation>
    <scope>IDENTIFICATION</scope>
</reference>
<dbReference type="GO" id="GO:0140359">
    <property type="term" value="F:ABC-type transporter activity"/>
    <property type="evidence" value="ECO:0007669"/>
    <property type="project" value="InterPro"/>
</dbReference>
<keyword evidence="4" id="KW-0067">ATP-binding</keyword>
<keyword evidence="10" id="KW-1185">Reference proteome</keyword>
<evidence type="ECO:0000256" key="3">
    <source>
        <dbReference type="ARBA" id="ARBA00022741"/>
    </source>
</evidence>
<dbReference type="SMART" id="SM00382">
    <property type="entry name" value="AAA"/>
    <property type="match status" value="2"/>
</dbReference>
<sequence length="1648" mass="187810">MNLLTLNQFAVLLWKNFTLKRRQFLNLILEVLTALAFPMMLLLLRAVIHITVAGPYTFTSQPISTLPSFLQNDERWELIYVPSNIDVVKEITENVKRNLNISIKVQGFSSEIEFEKYIKYDYRAHKVLAAIVFDCDFKNRHDPLPLQVKYHLRFAAIQRTIIWPDETGWKTTLLFPNQPSVGPRNPGHQDGGGPGYIREGFLAIQHALDKAIILYHESSARQLFDDISILVQRFPYPAYPDDGLLLLTGSFLPLMFILMFSPTVLSIIRSIVWEKEKRLKFSPSSLVFIWYYLLHILHDVIIVLFDYSFIFVFLMCYAIASIFFGFMVSTFFNKARLAASAGSFIYFVSFFPFNSIAQYYGRINLTMKVAACLSPNIALALGIKLLVKFETKQTGVNWNKIWTPATLEDNLTFGHMMGMLVIDAFLYGLVTWYIEAVFPGQYGMPQPWYFFLMHSYWFSKPRIKIKKEEMNDSVITQNKYFEAEPTGLVAGIKIKHLYKELGDKVVINNMSLNLYKGQITILLGQNGAGKTTALSILTGMYLALSKAVFIDGYDITKNITEIRENLGFCPQGDLLFNDLTLSEHLFFYSMVKNIHQKMSSNEINHILSTFDLLEKRDTFSKSLSGGTKRKLSIIIALLGGSKVLRKKEWGRAGRRDTKNGFLTTATWDILQQFKHDRTILLTTHYMDEADILGDRIAIMVKGTLQCCGSSIFLKKTYGAGYHIVMEREPHCDLGKICAIIESHIPDAILESYLGAELSFILPKEHAHRFEALFNDLEMKKGELGVANFGASITTMEEVFLKVNKLADSEMEIRSIQSSLSTTQRGQNRNQSRRVFRNHEGLRLNEIANIKFNTGFPLYRQQFHAMFLKRALFNWRSWKLTLLHISIILFVTTYLLTTLNLYYIMPAREMDLSQYGRTIVPYSISGNSVLALNIINNLEIFLKLKNQELQEVQGNVMKHIKESKEYRDFSLTAFSIEVEKNNTVFTIFFNNEAYHSAATSLAVFDNVLFMSLSGANASIKVSNKPQPLPHYGSNIVPTNGSQVVLCLAFGLAVVIGSFCLQTVTERATNAKHIQFVSGVYLLTYWLSALLWDLIYFSIACCFLLGVFIYCGLDAFVADFHFLDTMMIFMLYGWSVVPLMYLGSLLFSSSTTAYIKLTLFNYFSTVFSIVTHIIMKFYDNDIPDFTKTLMNNILMVLPSYNFAMSISKFFDDYEVKKLCAKQFQNIYVDCSDSFKKNNVYSFGEHGIANFLISSAALGLIFLLLLFCLESTFWNLKNFVFHKIVFNVYKILMNGKKATDSIHLIKEYGDKDVINERKRVQKLLPRLMAVPLLFNELTKTYYKCPVVKAVRNISLLVPKYECFGLLGLNGAGKTTTFKMLTGEEITTSGVVLIDGINITENIRKIRSRIGYCPQSDPMLGHMTGREVLIMYARLRGVPEPDIGMYVETFLYSMHMETHADKLVCTYSGGNKGKLNTAIALMGKSSVVFLDEPSTGMDPVARRHMWDTVTGICNSGKAIVISSHSMEECEALCTRLAIMVKGKFKCLGSPRHLKNKFGNIYTLTAKINIGDNEDKLEQFKEFIETNFPGNIINQDHHGIIGYYIPSKGICWGKVFHIMEEAKTLFNLVDYFISQITLEQIFLTFANIDKAKK</sequence>
<dbReference type="InterPro" id="IPR027417">
    <property type="entry name" value="P-loop_NTPase"/>
</dbReference>
<dbReference type="GO" id="GO:0016020">
    <property type="term" value="C:membrane"/>
    <property type="evidence" value="ECO:0007669"/>
    <property type="project" value="UniProtKB-SubCell"/>
</dbReference>
<dbReference type="GO" id="GO:0005524">
    <property type="term" value="F:ATP binding"/>
    <property type="evidence" value="ECO:0007669"/>
    <property type="project" value="UniProtKB-KW"/>
</dbReference>
<dbReference type="GO" id="GO:0005319">
    <property type="term" value="F:lipid transporter activity"/>
    <property type="evidence" value="ECO:0007669"/>
    <property type="project" value="TreeGrafter"/>
</dbReference>
<keyword evidence="5 7" id="KW-1133">Transmembrane helix</keyword>
<feature type="transmembrane region" description="Helical" evidence="7">
    <location>
        <begin position="286"/>
        <end position="305"/>
    </location>
</feature>
<reference evidence="9" key="1">
    <citation type="submission" date="2019-05" db="EMBL/GenBank/DDBJ databases">
        <authorList>
            <person name="Zhang S."/>
            <person name="Liu J."/>
        </authorList>
    </citation>
    <scope>NUCLEOTIDE SEQUENCE [LARGE SCALE GENOMIC DNA]</scope>
</reference>
<feature type="transmembrane region" description="Helical" evidence="7">
    <location>
        <begin position="24"/>
        <end position="48"/>
    </location>
</feature>
<evidence type="ECO:0000256" key="4">
    <source>
        <dbReference type="ARBA" id="ARBA00022840"/>
    </source>
</evidence>
<feature type="domain" description="ABC transporter" evidence="8">
    <location>
        <begin position="492"/>
        <end position="726"/>
    </location>
</feature>
<keyword evidence="6 7" id="KW-0472">Membrane</keyword>
<dbReference type="PANTHER" id="PTHR19229">
    <property type="entry name" value="ATP-BINDING CASSETTE TRANSPORTER SUBFAMILY A ABCA"/>
    <property type="match status" value="1"/>
</dbReference>
<feature type="transmembrane region" description="Helical" evidence="7">
    <location>
        <begin position="1157"/>
        <end position="1176"/>
    </location>
</feature>
<feature type="transmembrane region" description="Helical" evidence="7">
    <location>
        <begin position="1245"/>
        <end position="1266"/>
    </location>
</feature>
<dbReference type="GeneTree" id="ENSGT00940000163770"/>
<reference evidence="9" key="3">
    <citation type="submission" date="2025-09" db="UniProtKB">
        <authorList>
            <consortium name="Ensembl"/>
        </authorList>
    </citation>
    <scope>IDENTIFICATION</scope>
</reference>
<dbReference type="FunFam" id="3.40.50.300:FF:002275">
    <property type="entry name" value="ATP-binding cassette, subfamily A (ABC1), member 16"/>
    <property type="match status" value="1"/>
</dbReference>
<keyword evidence="3" id="KW-0547">Nucleotide-binding</keyword>
<evidence type="ECO:0000259" key="8">
    <source>
        <dbReference type="PROSITE" id="PS50893"/>
    </source>
</evidence>
<feature type="transmembrane region" description="Helical" evidence="7">
    <location>
        <begin position="243"/>
        <end position="265"/>
    </location>
</feature>
<dbReference type="Pfam" id="PF12698">
    <property type="entry name" value="ABC2_membrane_3"/>
    <property type="match status" value="2"/>
</dbReference>
<dbReference type="GO" id="GO:0016887">
    <property type="term" value="F:ATP hydrolysis activity"/>
    <property type="evidence" value="ECO:0007669"/>
    <property type="project" value="InterPro"/>
</dbReference>
<dbReference type="InterPro" id="IPR003593">
    <property type="entry name" value="AAA+_ATPase"/>
</dbReference>
<dbReference type="Pfam" id="PF00005">
    <property type="entry name" value="ABC_tran"/>
    <property type="match status" value="2"/>
</dbReference>
<evidence type="ECO:0000256" key="2">
    <source>
        <dbReference type="ARBA" id="ARBA00022692"/>
    </source>
</evidence>
<dbReference type="Pfam" id="PF23321">
    <property type="entry name" value="R1_ABCA1"/>
    <property type="match status" value="1"/>
</dbReference>
<feature type="transmembrane region" description="Helical" evidence="7">
    <location>
        <begin position="1093"/>
        <end position="1115"/>
    </location>
</feature>
<evidence type="ECO:0000256" key="6">
    <source>
        <dbReference type="ARBA" id="ARBA00023136"/>
    </source>
</evidence>
<dbReference type="Proteomes" id="UP000694520">
    <property type="component" value="Chromosome 26"/>
</dbReference>
<comment type="subcellular location">
    <subcellularLocation>
        <location evidence="1">Membrane</location>
        <topology evidence="1">Multi-pass membrane protein</topology>
    </subcellularLocation>
</comment>